<keyword evidence="1" id="KW-1133">Transmembrane helix</keyword>
<feature type="transmembrane region" description="Helical" evidence="1">
    <location>
        <begin position="348"/>
        <end position="368"/>
    </location>
</feature>
<evidence type="ECO:0000313" key="2">
    <source>
        <dbReference type="EMBL" id="CUV14835.1"/>
    </source>
</evidence>
<sequence>MSRRKVSDRLQSMKLQINSTLIQNVMWARIWRLLIVVTAVCALVPWLPVMPQAGLDHSWVLGMNQAVAQGLVFGRDMIFTFGPYASVYTKSFHPATDHLMVAGALFLGLIYGAGLVLLTRERGALPLAGLCLALALVAGLPQSQDALLFSYPLIVSLYCFGLSDKAVSDRRARNRSTISVVVLFLPFGLLPLIKGSLVALCLAVTVFAVIRFVSLGRREWAIVAPVAQVVALIVFWLAAGQPLSGLPGYFQSMAQIVSGYTEAMAYPGAPSEIILYLIAAVVLLASVLRDSGEAKIGKRLVLLLPLVVYFFVVFKAAFVRHDGHALTAGTSILLASAILAFRLYKRSLLFVLSVSLVTWISIDSRYLAFSAATLMDDAVSPYFSALAGAQARLADSQALRSDFDAALARIRAQHALPLREGTADIYSNEQSDLIASGNRWNPRPVLQSYSAYTPALAWANRDHLQGPAAPDTIFFRPESIDGRLPALDDGPSWLALLENYRPENLQGGFLYLRKETSARERILFNAAGEGRFSFDQQVSVPEGQGPVFVEIDVEKSLAGRGMNTLYKVGPLVIVLSLENGEMMQLRLPSEMARSGFMVSPVVLSASDFGLLYANAYAQGSRVKSFFIHAVGGDWQWKSTYTVRFKKVTVAPRAGTLASLHFNQPVKAPAGTNIHVVNQCDGSIDIVNGVSPSSAGFSARGLLQVRGWLTVQGEQQRLPTKPLLVLGNAQGEPAFIETRRMVRPDIAERFGSELLQWAGYDAIVDVSQVTGDRVLGLAFEQNGQIGICSQFGVAGRFSGAE</sequence>
<feature type="transmembrane region" description="Helical" evidence="1">
    <location>
        <begin position="220"/>
        <end position="239"/>
    </location>
</feature>
<accession>A0A0S4TYH6</accession>
<feature type="transmembrane region" description="Helical" evidence="1">
    <location>
        <begin position="123"/>
        <end position="140"/>
    </location>
</feature>
<feature type="transmembrane region" description="Helical" evidence="1">
    <location>
        <begin position="300"/>
        <end position="318"/>
    </location>
</feature>
<keyword evidence="1" id="KW-0812">Transmembrane</keyword>
<evidence type="ECO:0008006" key="3">
    <source>
        <dbReference type="Google" id="ProtNLM"/>
    </source>
</evidence>
<dbReference type="AlphaFoldDB" id="A0A0S4TYH6"/>
<gene>
    <name evidence="2" type="ORF">RUN39_v1_960076</name>
</gene>
<feature type="transmembrane region" description="Helical" evidence="1">
    <location>
        <begin position="273"/>
        <end position="288"/>
    </location>
</feature>
<feature type="transmembrane region" description="Helical" evidence="1">
    <location>
        <begin position="99"/>
        <end position="118"/>
    </location>
</feature>
<feature type="transmembrane region" description="Helical" evidence="1">
    <location>
        <begin position="30"/>
        <end position="49"/>
    </location>
</feature>
<feature type="transmembrane region" description="Helical" evidence="1">
    <location>
        <begin position="174"/>
        <end position="190"/>
    </location>
</feature>
<feature type="transmembrane region" description="Helical" evidence="1">
    <location>
        <begin position="324"/>
        <end position="341"/>
    </location>
</feature>
<feature type="transmembrane region" description="Helical" evidence="1">
    <location>
        <begin position="146"/>
        <end position="162"/>
    </location>
</feature>
<evidence type="ECO:0000256" key="1">
    <source>
        <dbReference type="SAM" id="Phobius"/>
    </source>
</evidence>
<name>A0A0S4TYH6_RALSL</name>
<protein>
    <recommendedName>
        <fullName evidence="3">Transmembrane protein</fullName>
    </recommendedName>
</protein>
<feature type="transmembrane region" description="Helical" evidence="1">
    <location>
        <begin position="196"/>
        <end position="213"/>
    </location>
</feature>
<dbReference type="EMBL" id="LN899819">
    <property type="protein sequence ID" value="CUV14835.1"/>
    <property type="molecule type" value="Genomic_DNA"/>
</dbReference>
<reference evidence="2" key="1">
    <citation type="submission" date="2015-10" db="EMBL/GenBank/DDBJ databases">
        <authorList>
            <person name="Gilbert D.G."/>
        </authorList>
    </citation>
    <scope>NUCLEOTIDE SEQUENCE</scope>
    <source>
        <strain evidence="2">Phyl III-seqv23</strain>
    </source>
</reference>
<organism evidence="2">
    <name type="scientific">Ralstonia solanacearum</name>
    <name type="common">Pseudomonas solanacearum</name>
    <dbReference type="NCBI Taxonomy" id="305"/>
    <lineage>
        <taxon>Bacteria</taxon>
        <taxon>Pseudomonadati</taxon>
        <taxon>Pseudomonadota</taxon>
        <taxon>Betaproteobacteria</taxon>
        <taxon>Burkholderiales</taxon>
        <taxon>Burkholderiaceae</taxon>
        <taxon>Ralstonia</taxon>
        <taxon>Ralstonia solanacearum species complex</taxon>
    </lineage>
</organism>
<keyword evidence="1" id="KW-0472">Membrane</keyword>
<proteinExistence type="predicted"/>